<evidence type="ECO:0000256" key="5">
    <source>
        <dbReference type="PROSITE-ProRule" id="PRU00339"/>
    </source>
</evidence>
<dbReference type="PROSITE" id="PS50005">
    <property type="entry name" value="TPR"/>
    <property type="match status" value="1"/>
</dbReference>
<evidence type="ECO:0000256" key="3">
    <source>
        <dbReference type="ARBA" id="ARBA00023163"/>
    </source>
</evidence>
<organism evidence="7 8">
    <name type="scientific">Candidatus Coatesbacteria bacterium RBG_13_66_14</name>
    <dbReference type="NCBI Taxonomy" id="1817816"/>
    <lineage>
        <taxon>Bacteria</taxon>
        <taxon>Candidatus Coatesiibacteriota</taxon>
    </lineage>
</organism>
<keyword evidence="3" id="KW-0804">Transcription</keyword>
<dbReference type="Proteomes" id="UP000177187">
    <property type="component" value="Unassembled WGS sequence"/>
</dbReference>
<dbReference type="InterPro" id="IPR019734">
    <property type="entry name" value="TPR_rpt"/>
</dbReference>
<proteinExistence type="predicted"/>
<dbReference type="GO" id="GO:0000160">
    <property type="term" value="P:phosphorelay signal transduction system"/>
    <property type="evidence" value="ECO:0007669"/>
    <property type="project" value="InterPro"/>
</dbReference>
<dbReference type="STRING" id="1817816.A2Y64_09000"/>
<feature type="domain" description="Response regulatory" evidence="6">
    <location>
        <begin position="5"/>
        <end position="119"/>
    </location>
</feature>
<dbReference type="InterPro" id="IPR011990">
    <property type="entry name" value="TPR-like_helical_dom_sf"/>
</dbReference>
<gene>
    <name evidence="7" type="ORF">A2Y64_09000</name>
</gene>
<dbReference type="Gene3D" id="3.40.50.2300">
    <property type="match status" value="1"/>
</dbReference>
<dbReference type="InterPro" id="IPR050595">
    <property type="entry name" value="Bact_response_regulator"/>
</dbReference>
<sequence>MTTTTVLVVDDEKNIRLTLTQALETLGVRVETAVNGEEALQKLEHSPYALMLLDLKMPGMNGLEVLRRMRELRAGVRVIIITAYGTIESAVEAMKLGAVDFIQKPFTPKEIRELVQTVLQRGELSADATDYSTVIELCKRSINEGDFTAALLAAHRAVSLEPSSAEAFNLLGALLEIDGKMDEAIRFYRTAVSLDESYAPAMANLERATTIGRDGAISLDGI</sequence>
<accession>A0A1F5EXF8</accession>
<comment type="caution">
    <text evidence="7">The sequence shown here is derived from an EMBL/GenBank/DDBJ whole genome shotgun (WGS) entry which is preliminary data.</text>
</comment>
<evidence type="ECO:0000259" key="6">
    <source>
        <dbReference type="PROSITE" id="PS50110"/>
    </source>
</evidence>
<dbReference type="Gene3D" id="1.25.40.10">
    <property type="entry name" value="Tetratricopeptide repeat domain"/>
    <property type="match status" value="1"/>
</dbReference>
<dbReference type="SUPFAM" id="SSF52172">
    <property type="entry name" value="CheY-like"/>
    <property type="match status" value="1"/>
</dbReference>
<keyword evidence="5" id="KW-0802">TPR repeat</keyword>
<reference evidence="7 8" key="1">
    <citation type="journal article" date="2016" name="Nat. Commun.">
        <title>Thousands of microbial genomes shed light on interconnected biogeochemical processes in an aquifer system.</title>
        <authorList>
            <person name="Anantharaman K."/>
            <person name="Brown C.T."/>
            <person name="Hug L.A."/>
            <person name="Sharon I."/>
            <person name="Castelle C.J."/>
            <person name="Probst A.J."/>
            <person name="Thomas B.C."/>
            <person name="Singh A."/>
            <person name="Wilkins M.J."/>
            <person name="Karaoz U."/>
            <person name="Brodie E.L."/>
            <person name="Williams K.H."/>
            <person name="Hubbard S.S."/>
            <person name="Banfield J.F."/>
        </authorList>
    </citation>
    <scope>NUCLEOTIDE SEQUENCE [LARGE SCALE GENOMIC DNA]</scope>
</reference>
<feature type="repeat" description="TPR" evidence="5">
    <location>
        <begin position="165"/>
        <end position="198"/>
    </location>
</feature>
<evidence type="ECO:0000256" key="2">
    <source>
        <dbReference type="ARBA" id="ARBA00023015"/>
    </source>
</evidence>
<dbReference type="SUPFAM" id="SSF48452">
    <property type="entry name" value="TPR-like"/>
    <property type="match status" value="1"/>
</dbReference>
<dbReference type="InterPro" id="IPR001789">
    <property type="entry name" value="Sig_transdc_resp-reg_receiver"/>
</dbReference>
<dbReference type="EMBL" id="MFAF01000132">
    <property type="protein sequence ID" value="OGD72081.1"/>
    <property type="molecule type" value="Genomic_DNA"/>
</dbReference>
<feature type="modified residue" description="4-aspartylphosphate" evidence="4">
    <location>
        <position position="54"/>
    </location>
</feature>
<dbReference type="SMART" id="SM00448">
    <property type="entry name" value="REC"/>
    <property type="match status" value="1"/>
</dbReference>
<keyword evidence="1 4" id="KW-0597">Phosphoprotein</keyword>
<protein>
    <recommendedName>
        <fullName evidence="6">Response regulatory domain-containing protein</fullName>
    </recommendedName>
</protein>
<keyword evidence="2" id="KW-0805">Transcription regulation</keyword>
<dbReference type="Pfam" id="PF00072">
    <property type="entry name" value="Response_reg"/>
    <property type="match status" value="1"/>
</dbReference>
<dbReference type="PANTHER" id="PTHR44591:SF3">
    <property type="entry name" value="RESPONSE REGULATORY DOMAIN-CONTAINING PROTEIN"/>
    <property type="match status" value="1"/>
</dbReference>
<evidence type="ECO:0000313" key="7">
    <source>
        <dbReference type="EMBL" id="OGD72081.1"/>
    </source>
</evidence>
<dbReference type="FunFam" id="3.40.50.2300:FF:000018">
    <property type="entry name" value="DNA-binding transcriptional regulator NtrC"/>
    <property type="match status" value="1"/>
</dbReference>
<dbReference type="InterPro" id="IPR011006">
    <property type="entry name" value="CheY-like_superfamily"/>
</dbReference>
<dbReference type="AlphaFoldDB" id="A0A1F5EXF8"/>
<name>A0A1F5EXF8_9BACT</name>
<dbReference type="SMART" id="SM00028">
    <property type="entry name" value="TPR"/>
    <property type="match status" value="1"/>
</dbReference>
<evidence type="ECO:0000256" key="4">
    <source>
        <dbReference type="PROSITE-ProRule" id="PRU00169"/>
    </source>
</evidence>
<evidence type="ECO:0000313" key="8">
    <source>
        <dbReference type="Proteomes" id="UP000177187"/>
    </source>
</evidence>
<dbReference type="PROSITE" id="PS50110">
    <property type="entry name" value="RESPONSE_REGULATORY"/>
    <property type="match status" value="1"/>
</dbReference>
<evidence type="ECO:0000256" key="1">
    <source>
        <dbReference type="ARBA" id="ARBA00022553"/>
    </source>
</evidence>
<dbReference type="PANTHER" id="PTHR44591">
    <property type="entry name" value="STRESS RESPONSE REGULATOR PROTEIN 1"/>
    <property type="match status" value="1"/>
</dbReference>